<comment type="caution">
    <text evidence="4">The sequence shown here is derived from an EMBL/GenBank/DDBJ whole genome shotgun (WGS) entry which is preliminary data.</text>
</comment>
<dbReference type="RefSeq" id="WP_392884742.1">
    <property type="nucleotide sequence ID" value="NZ_JBICZW010000031.1"/>
</dbReference>
<dbReference type="InterPro" id="IPR025161">
    <property type="entry name" value="IS402-like_dom"/>
</dbReference>
<evidence type="ECO:0000313" key="5">
    <source>
        <dbReference type="Proteomes" id="UP001604282"/>
    </source>
</evidence>
<feature type="compositionally biased region" description="Polar residues" evidence="1">
    <location>
        <begin position="126"/>
        <end position="137"/>
    </location>
</feature>
<evidence type="ECO:0000259" key="3">
    <source>
        <dbReference type="Pfam" id="PF13340"/>
    </source>
</evidence>
<dbReference type="NCBIfam" id="NF033580">
    <property type="entry name" value="transpos_IS5_3"/>
    <property type="match status" value="1"/>
</dbReference>
<dbReference type="PANTHER" id="PTHR30007">
    <property type="entry name" value="PHP DOMAIN PROTEIN"/>
    <property type="match status" value="1"/>
</dbReference>
<protein>
    <submittedName>
        <fullName evidence="4">IS5 family transposase</fullName>
    </submittedName>
</protein>
<evidence type="ECO:0000259" key="2">
    <source>
        <dbReference type="Pfam" id="PF01609"/>
    </source>
</evidence>
<feature type="domain" description="Transposase IS4-like" evidence="2">
    <location>
        <begin position="105"/>
        <end position="247"/>
    </location>
</feature>
<name>A0ABW7C1F4_9ACTN</name>
<sequence>MGGDLPQRLVPDDPWAWVEPVLPSFRSRPQGGGTAPVGQRAVFTAVVYVPTSGCAWRYLPPTFGLSSATAHRRFSIWTASGVRRRLHRVILDEIGAHSGLDWSSVIVDAVSVRAKGSAGGAESGRPGQSRQQTTRSDGSAEAAPGVGVSAANVNDVQALGPLVPGIPAIRSRRDPRRRRPEKVRADKAYHLAGNLTWLRERNITPRIARPGVEHSERFRRHRWKIQRSISRLFGYRRLAVRHERKGSHFLGLAAAMTYYKKLAKVTT</sequence>
<keyword evidence="5" id="KW-1185">Reference proteome</keyword>
<proteinExistence type="predicted"/>
<feature type="domain" description="Insertion element IS402-like" evidence="3">
    <location>
        <begin position="11"/>
        <end position="87"/>
    </location>
</feature>
<organism evidence="4 5">
    <name type="scientific">Streptomyces omiyaensis</name>
    <dbReference type="NCBI Taxonomy" id="68247"/>
    <lineage>
        <taxon>Bacteria</taxon>
        <taxon>Bacillati</taxon>
        <taxon>Actinomycetota</taxon>
        <taxon>Actinomycetes</taxon>
        <taxon>Kitasatosporales</taxon>
        <taxon>Streptomycetaceae</taxon>
        <taxon>Streptomyces</taxon>
    </lineage>
</organism>
<evidence type="ECO:0000256" key="1">
    <source>
        <dbReference type="SAM" id="MobiDB-lite"/>
    </source>
</evidence>
<dbReference type="EMBL" id="JBICZW010000031">
    <property type="protein sequence ID" value="MFG3193557.1"/>
    <property type="molecule type" value="Genomic_DNA"/>
</dbReference>
<dbReference type="InterPro" id="IPR002559">
    <property type="entry name" value="Transposase_11"/>
</dbReference>
<dbReference type="Proteomes" id="UP001604282">
    <property type="component" value="Unassembled WGS sequence"/>
</dbReference>
<dbReference type="Pfam" id="PF13340">
    <property type="entry name" value="DUF4096"/>
    <property type="match status" value="1"/>
</dbReference>
<feature type="region of interest" description="Disordered" evidence="1">
    <location>
        <begin position="116"/>
        <end position="145"/>
    </location>
</feature>
<dbReference type="Pfam" id="PF01609">
    <property type="entry name" value="DDE_Tnp_1"/>
    <property type="match status" value="1"/>
</dbReference>
<gene>
    <name evidence="4" type="ORF">ACGFYS_32035</name>
</gene>
<reference evidence="4 5" key="1">
    <citation type="submission" date="2024-10" db="EMBL/GenBank/DDBJ databases">
        <title>The Natural Products Discovery Center: Release of the First 8490 Sequenced Strains for Exploring Actinobacteria Biosynthetic Diversity.</title>
        <authorList>
            <person name="Kalkreuter E."/>
            <person name="Kautsar S.A."/>
            <person name="Yang D."/>
            <person name="Bader C.D."/>
            <person name="Teijaro C.N."/>
            <person name="Fluegel L."/>
            <person name="Davis C.M."/>
            <person name="Simpson J.R."/>
            <person name="Lauterbach L."/>
            <person name="Steele A.D."/>
            <person name="Gui C."/>
            <person name="Meng S."/>
            <person name="Li G."/>
            <person name="Viehrig K."/>
            <person name="Ye F."/>
            <person name="Su P."/>
            <person name="Kiefer A.F."/>
            <person name="Nichols A."/>
            <person name="Cepeda A.J."/>
            <person name="Yan W."/>
            <person name="Fan B."/>
            <person name="Jiang Y."/>
            <person name="Adhikari A."/>
            <person name="Zheng C.-J."/>
            <person name="Schuster L."/>
            <person name="Cowan T.M."/>
            <person name="Smanski M.J."/>
            <person name="Chevrette M.G."/>
            <person name="De Carvalho L.P.S."/>
            <person name="Shen B."/>
        </authorList>
    </citation>
    <scope>NUCLEOTIDE SEQUENCE [LARGE SCALE GENOMIC DNA]</scope>
    <source>
        <strain evidence="4 5">NPDC048229</strain>
    </source>
</reference>
<dbReference type="PANTHER" id="PTHR30007:SF1">
    <property type="entry name" value="BLR1914 PROTEIN"/>
    <property type="match status" value="1"/>
</dbReference>
<evidence type="ECO:0000313" key="4">
    <source>
        <dbReference type="EMBL" id="MFG3193557.1"/>
    </source>
</evidence>
<accession>A0ABW7C1F4</accession>